<dbReference type="EMBL" id="CP011497">
    <property type="protein sequence ID" value="AKJ13332.1"/>
    <property type="molecule type" value="Genomic_DNA"/>
</dbReference>
<evidence type="ECO:0000256" key="3">
    <source>
        <dbReference type="ARBA" id="ARBA00022692"/>
    </source>
</evidence>
<dbReference type="Proteomes" id="UP000035366">
    <property type="component" value="Chromosome"/>
</dbReference>
<feature type="transmembrane region" description="Helical" evidence="6">
    <location>
        <begin position="731"/>
        <end position="753"/>
    </location>
</feature>
<protein>
    <submittedName>
        <fullName evidence="8">ABC transporter permease</fullName>
    </submittedName>
</protein>
<evidence type="ECO:0000313" key="9">
    <source>
        <dbReference type="Proteomes" id="UP000035366"/>
    </source>
</evidence>
<proteinExistence type="predicted"/>
<reference evidence="8 9" key="1">
    <citation type="journal article" date="2015" name="ISME J.">
        <title>Draft Genome Sequence of Streptomyces incarnatus NRRL8089, which Produces the Nucleoside Antibiotic Sinefungin.</title>
        <authorList>
            <person name="Oshima K."/>
            <person name="Hattori M."/>
            <person name="Shimizu H."/>
            <person name="Fukuda K."/>
            <person name="Nemoto M."/>
            <person name="Inagaki K."/>
            <person name="Tamura T."/>
        </authorList>
    </citation>
    <scope>NUCLEOTIDE SEQUENCE [LARGE SCALE GENOMIC DNA]</scope>
    <source>
        <strain evidence="8 9">NRRL 8089</strain>
    </source>
</reference>
<dbReference type="InterPro" id="IPR003838">
    <property type="entry name" value="ABC3_permease_C"/>
</dbReference>
<evidence type="ECO:0000256" key="4">
    <source>
        <dbReference type="ARBA" id="ARBA00022989"/>
    </source>
</evidence>
<feature type="transmembrane region" description="Helical" evidence="6">
    <location>
        <begin position="414"/>
        <end position="436"/>
    </location>
</feature>
<evidence type="ECO:0000256" key="2">
    <source>
        <dbReference type="ARBA" id="ARBA00022475"/>
    </source>
</evidence>
<feature type="transmembrane region" description="Helical" evidence="6">
    <location>
        <begin position="690"/>
        <end position="711"/>
    </location>
</feature>
<feature type="transmembrane region" description="Helical" evidence="6">
    <location>
        <begin position="282"/>
        <end position="303"/>
    </location>
</feature>
<keyword evidence="4 6" id="KW-1133">Transmembrane helix</keyword>
<evidence type="ECO:0000259" key="7">
    <source>
        <dbReference type="Pfam" id="PF02687"/>
    </source>
</evidence>
<feature type="transmembrane region" description="Helical" evidence="6">
    <location>
        <begin position="363"/>
        <end position="383"/>
    </location>
</feature>
<sequence length="764" mass="80556">MRELLLGLRLLMGSGPGNRVRFLLMTLGSAIGVSCLAVVLTIPAVLAAQDARMAAREPTCVRDSQRKCIGAEGASRELTRTDPLGSQPMTRVFIAPGTKLIGPPPGLVALPRPGEIILSPRLHQVLHGDPGLAQLLPGRERGLIGAEGLAHPDELYAYIGVSPHKLRNADVVTLFGEPYPPSPTVEKSTLGILRFTLAGVVLLPLAVFLSVCARLSAAVRVRRLAALRLLGLSAKAVQRVNAAETVAAVLLGAVLGLGIYELTNQMISRAGLPGFKWYPSDGALSVSTILVCLLGCPALAWFVGRASARKAAASPLAVRRSAVEKPLTKWGLLPLVPGLGIVVGYCVAGATGHAPRDTSVSAVLVPAAVVLIGAGLVLTLPLLSQVLARRVARSSGSLSLGLAMRRNEAEPGGALRVATGLILLVYAASLVQGVLIELDQVSRHNSPVQIYSIEIDGVTAKQQHALEGIRGVRGHAIRMSSWTELRVDSYQPVLNAVIATCNQLRESVSKVEGCVDGRPVRLLDVANGYPHDDVQPGATFRFHLWNDGHRRFQPLKVPQDVLRYRDWDDIQAMDADVLLPPSFLPAGYRPDHATLELVSDSDPATVRRVLDGIGGVDPTIAVDPYGINVTALQQIAVVRTLLAIGMVLGLIIGVAAYLVAATDRAMERKPQVTALALLGARPRTLRAAQVAQVVVPLTAGLVLAVVTGKAAESSYLVTGGGAIFWDGQGVPLLLACSLGAVAVAALGSLPLIGRRIDPELIRRD</sequence>
<name>A0ABN4GKN4_9ACTN</name>
<keyword evidence="5 6" id="KW-0472">Membrane</keyword>
<dbReference type="Pfam" id="PF02687">
    <property type="entry name" value="FtsX"/>
    <property type="match status" value="1"/>
</dbReference>
<evidence type="ECO:0000313" key="8">
    <source>
        <dbReference type="EMBL" id="AKJ13332.1"/>
    </source>
</evidence>
<evidence type="ECO:0000256" key="1">
    <source>
        <dbReference type="ARBA" id="ARBA00004651"/>
    </source>
</evidence>
<feature type="transmembrane region" description="Helical" evidence="6">
    <location>
        <begin position="192"/>
        <end position="219"/>
    </location>
</feature>
<evidence type="ECO:0000256" key="6">
    <source>
        <dbReference type="SAM" id="Phobius"/>
    </source>
</evidence>
<keyword evidence="2" id="KW-1003">Cell membrane</keyword>
<organism evidence="8 9">
    <name type="scientific">Streptomyces incarnatus</name>
    <dbReference type="NCBI Taxonomy" id="665007"/>
    <lineage>
        <taxon>Bacteria</taxon>
        <taxon>Bacillati</taxon>
        <taxon>Actinomycetota</taxon>
        <taxon>Actinomycetes</taxon>
        <taxon>Kitasatosporales</taxon>
        <taxon>Streptomycetaceae</taxon>
        <taxon>Streptomyces</taxon>
    </lineage>
</organism>
<keyword evidence="3 6" id="KW-0812">Transmembrane</keyword>
<comment type="subcellular location">
    <subcellularLocation>
        <location evidence="1">Cell membrane</location>
        <topology evidence="1">Multi-pass membrane protein</topology>
    </subcellularLocation>
</comment>
<feature type="transmembrane region" description="Helical" evidence="6">
    <location>
        <begin position="641"/>
        <end position="660"/>
    </location>
</feature>
<feature type="domain" description="ABC3 transporter permease C-terminal" evidence="7">
    <location>
        <begin position="197"/>
        <end position="312"/>
    </location>
</feature>
<evidence type="ECO:0000256" key="5">
    <source>
        <dbReference type="ARBA" id="ARBA00023136"/>
    </source>
</evidence>
<feature type="transmembrane region" description="Helical" evidence="6">
    <location>
        <begin position="240"/>
        <end position="262"/>
    </location>
</feature>
<feature type="transmembrane region" description="Helical" evidence="6">
    <location>
        <begin position="21"/>
        <end position="46"/>
    </location>
</feature>
<gene>
    <name evidence="8" type="ORF">ABB07_25855</name>
</gene>
<feature type="transmembrane region" description="Helical" evidence="6">
    <location>
        <begin position="330"/>
        <end position="351"/>
    </location>
</feature>
<accession>A0ABN4GKN4</accession>
<keyword evidence="9" id="KW-1185">Reference proteome</keyword>
<dbReference type="PROSITE" id="PS51257">
    <property type="entry name" value="PROKAR_LIPOPROTEIN"/>
    <property type="match status" value="1"/>
</dbReference>